<dbReference type="PROSITE" id="PS50865">
    <property type="entry name" value="ZF_MYND_2"/>
    <property type="match status" value="1"/>
</dbReference>
<keyword evidence="3" id="KW-0862">Zinc</keyword>
<evidence type="ECO:0000259" key="5">
    <source>
        <dbReference type="PROSITE" id="PS50865"/>
    </source>
</evidence>
<keyword evidence="7" id="KW-1185">Reference proteome</keyword>
<protein>
    <recommendedName>
        <fullName evidence="5">MYND-type domain-containing protein</fullName>
    </recommendedName>
</protein>
<keyword evidence="2 4" id="KW-0863">Zinc-finger</keyword>
<evidence type="ECO:0000256" key="4">
    <source>
        <dbReference type="PROSITE-ProRule" id="PRU00134"/>
    </source>
</evidence>
<evidence type="ECO:0000313" key="7">
    <source>
        <dbReference type="Proteomes" id="UP001469553"/>
    </source>
</evidence>
<comment type="caution">
    <text evidence="6">The sequence shown here is derived from an EMBL/GenBank/DDBJ whole genome shotgun (WGS) entry which is preliminary data.</text>
</comment>
<dbReference type="Proteomes" id="UP001469553">
    <property type="component" value="Unassembled WGS sequence"/>
</dbReference>
<proteinExistence type="predicted"/>
<feature type="domain" description="MYND-type" evidence="5">
    <location>
        <begin position="9"/>
        <end position="49"/>
    </location>
</feature>
<dbReference type="InterPro" id="IPR002893">
    <property type="entry name" value="Znf_MYND"/>
</dbReference>
<dbReference type="Pfam" id="PF01753">
    <property type="entry name" value="zf-MYND"/>
    <property type="match status" value="1"/>
</dbReference>
<dbReference type="EMBL" id="JAHRIP010075559">
    <property type="protein sequence ID" value="MEQ2310214.1"/>
    <property type="molecule type" value="Genomic_DNA"/>
</dbReference>
<organism evidence="6 7">
    <name type="scientific">Ameca splendens</name>
    <dbReference type="NCBI Taxonomy" id="208324"/>
    <lineage>
        <taxon>Eukaryota</taxon>
        <taxon>Metazoa</taxon>
        <taxon>Chordata</taxon>
        <taxon>Craniata</taxon>
        <taxon>Vertebrata</taxon>
        <taxon>Euteleostomi</taxon>
        <taxon>Actinopterygii</taxon>
        <taxon>Neopterygii</taxon>
        <taxon>Teleostei</taxon>
        <taxon>Neoteleostei</taxon>
        <taxon>Acanthomorphata</taxon>
        <taxon>Ovalentaria</taxon>
        <taxon>Atherinomorphae</taxon>
        <taxon>Cyprinodontiformes</taxon>
        <taxon>Goodeidae</taxon>
        <taxon>Ameca</taxon>
    </lineage>
</organism>
<name>A0ABV0ZVC8_9TELE</name>
<keyword evidence="1" id="KW-0479">Metal-binding</keyword>
<evidence type="ECO:0000313" key="6">
    <source>
        <dbReference type="EMBL" id="MEQ2310214.1"/>
    </source>
</evidence>
<accession>A0ABV0ZVC8</accession>
<dbReference type="Gene3D" id="6.10.140.2220">
    <property type="match status" value="1"/>
</dbReference>
<evidence type="ECO:0000256" key="2">
    <source>
        <dbReference type="ARBA" id="ARBA00022771"/>
    </source>
</evidence>
<gene>
    <name evidence="6" type="ORF">AMECASPLE_006639</name>
</gene>
<sequence length="105" mass="11983">MPTKASQKCASCGGMEGYQNFGQCSVCKRVFYCSKDCQESHWLEHKEACKPPTNIEKPFEHIQLCKTMKCKKKNTLSKKDFTLADLVGKKCLVSCYLQRKKTHAL</sequence>
<reference evidence="6 7" key="1">
    <citation type="submission" date="2021-06" db="EMBL/GenBank/DDBJ databases">
        <authorList>
            <person name="Palmer J.M."/>
        </authorList>
    </citation>
    <scope>NUCLEOTIDE SEQUENCE [LARGE SCALE GENOMIC DNA]</scope>
    <source>
        <strain evidence="6 7">AS_MEX2019</strain>
        <tissue evidence="6">Muscle</tissue>
    </source>
</reference>
<evidence type="ECO:0000256" key="1">
    <source>
        <dbReference type="ARBA" id="ARBA00022723"/>
    </source>
</evidence>
<dbReference type="SUPFAM" id="SSF144232">
    <property type="entry name" value="HIT/MYND zinc finger-like"/>
    <property type="match status" value="1"/>
</dbReference>
<evidence type="ECO:0000256" key="3">
    <source>
        <dbReference type="ARBA" id="ARBA00022833"/>
    </source>
</evidence>
<dbReference type="PROSITE" id="PS01360">
    <property type="entry name" value="ZF_MYND_1"/>
    <property type="match status" value="1"/>
</dbReference>